<dbReference type="Pfam" id="PF01578">
    <property type="entry name" value="Cytochrom_C_asm"/>
    <property type="match status" value="1"/>
</dbReference>
<dbReference type="InterPro" id="IPR002541">
    <property type="entry name" value="Cyt_c_assembly"/>
</dbReference>
<evidence type="ECO:0000259" key="2">
    <source>
        <dbReference type="Pfam" id="PF01578"/>
    </source>
</evidence>
<feature type="transmembrane region" description="Helical" evidence="1">
    <location>
        <begin position="80"/>
        <end position="96"/>
    </location>
</feature>
<reference evidence="3 4" key="1">
    <citation type="submission" date="2023-12" db="EMBL/GenBank/DDBJ databases">
        <title>Thiobacillus sedimentum sp. nov., a chemolithoautotrophic sulfur-oxidizing bacterium isolated from freshwater sediment.</title>
        <authorList>
            <person name="Luo J."/>
            <person name="Dai C."/>
        </authorList>
    </citation>
    <scope>NUCLEOTIDE SEQUENCE [LARGE SCALE GENOMIC DNA]</scope>
    <source>
        <strain evidence="3 4">SCUT-2</strain>
    </source>
</reference>
<gene>
    <name evidence="3" type="primary">ccsA</name>
    <name evidence="3" type="ORF">VA613_12625</name>
</gene>
<keyword evidence="1" id="KW-0472">Membrane</keyword>
<dbReference type="PANTHER" id="PTHR38034">
    <property type="entry name" value="INNER MEMBRANE PROTEIN YPJD"/>
    <property type="match status" value="1"/>
</dbReference>
<feature type="transmembrane region" description="Helical" evidence="1">
    <location>
        <begin position="108"/>
        <end position="132"/>
    </location>
</feature>
<feature type="domain" description="Cytochrome c assembly protein" evidence="2">
    <location>
        <begin position="22"/>
        <end position="248"/>
    </location>
</feature>
<name>A0ABZ1CHH6_9PROT</name>
<proteinExistence type="predicted"/>
<keyword evidence="1" id="KW-0812">Transmembrane</keyword>
<dbReference type="Proteomes" id="UP001334732">
    <property type="component" value="Chromosome"/>
</dbReference>
<evidence type="ECO:0000256" key="1">
    <source>
        <dbReference type="SAM" id="Phobius"/>
    </source>
</evidence>
<protein>
    <submittedName>
        <fullName evidence="3">Cytochrome c biogenesis protein CcsA</fullName>
    </submittedName>
</protein>
<feature type="transmembrane region" description="Helical" evidence="1">
    <location>
        <begin position="192"/>
        <end position="211"/>
    </location>
</feature>
<evidence type="ECO:0000313" key="4">
    <source>
        <dbReference type="Proteomes" id="UP001334732"/>
    </source>
</evidence>
<dbReference type="EMBL" id="CP141769">
    <property type="protein sequence ID" value="WRS38836.1"/>
    <property type="molecule type" value="Genomic_DNA"/>
</dbReference>
<feature type="transmembrane region" description="Helical" evidence="1">
    <location>
        <begin position="21"/>
        <end position="42"/>
    </location>
</feature>
<evidence type="ECO:0000313" key="3">
    <source>
        <dbReference type="EMBL" id="WRS38836.1"/>
    </source>
</evidence>
<accession>A0ABZ1CHH6</accession>
<dbReference type="RefSeq" id="WP_324779368.1">
    <property type="nucleotide sequence ID" value="NZ_CP141769.1"/>
</dbReference>
<feature type="transmembrane region" description="Helical" evidence="1">
    <location>
        <begin position="153"/>
        <end position="180"/>
    </location>
</feature>
<feature type="transmembrane region" description="Helical" evidence="1">
    <location>
        <begin position="48"/>
        <end position="68"/>
    </location>
</feature>
<feature type="transmembrane region" description="Helical" evidence="1">
    <location>
        <begin position="223"/>
        <end position="245"/>
    </location>
</feature>
<keyword evidence="4" id="KW-1185">Reference proteome</keyword>
<organism evidence="3 4">
    <name type="scientific">Thiobacillus sedimenti</name>
    <dbReference type="NCBI Taxonomy" id="3110231"/>
    <lineage>
        <taxon>Bacteria</taxon>
        <taxon>Pseudomonadati</taxon>
        <taxon>Pseudomonadota</taxon>
        <taxon>Betaproteobacteria</taxon>
        <taxon>Nitrosomonadales</taxon>
        <taxon>Thiobacillaceae</taxon>
        <taxon>Thiobacillus</taxon>
    </lineage>
</organism>
<keyword evidence="1" id="KW-1133">Transmembrane helix</keyword>
<dbReference type="InterPro" id="IPR052372">
    <property type="entry name" value="YpjD/HemX"/>
</dbReference>
<dbReference type="PANTHER" id="PTHR38034:SF1">
    <property type="entry name" value="INNER MEMBRANE PROTEIN YPJD"/>
    <property type="match status" value="1"/>
</dbReference>
<sequence length="251" mass="27427">MSALYGWIAWRLQRAPSSASVRLLTPLALLAHGALIFNSVLGQGDIRLGFGNSLSTILWLTAVTYWLASQGAPLARLQSWVSGLAGVSVLGMAFLTETHPIPDSQALVLRAHLVVSFLAYGLLAVAALHAVMMTMLEKQLHRGAFLQSGTPPLLTLEAMLFRTIGVGFALLTLAVFSGVFFSEELFGTPLQFSHKIVFGVLSWLVFGGLLLGRHFRGWRGRTALYWTITGFTLLLLAYLGTQFVLEIILRR</sequence>